<evidence type="ECO:0000313" key="4">
    <source>
        <dbReference type="Proteomes" id="UP000007350"/>
    </source>
</evidence>
<feature type="region of interest" description="Disordered" evidence="1">
    <location>
        <begin position="324"/>
        <end position="349"/>
    </location>
</feature>
<reference evidence="3 4" key="1">
    <citation type="journal article" date="2012" name="BMC Genomics">
        <title>Comparative genomic analysis of human infective Trypanosoma cruzi lineages with the bat-restricted subspecies T. cruzi marinkellei.</title>
        <authorList>
            <person name="Franzen O."/>
            <person name="Talavera-Lopez C."/>
            <person name="Ochaya S."/>
            <person name="Butler C.E."/>
            <person name="Messenger L.A."/>
            <person name="Lewis M.D."/>
            <person name="Llewellyn M.S."/>
            <person name="Marinkelle C.J."/>
            <person name="Tyler K.M."/>
            <person name="Miles M.A."/>
            <person name="Andersson B."/>
        </authorList>
    </citation>
    <scope>NUCLEOTIDE SEQUENCE [LARGE SCALE GENOMIC DNA]</scope>
    <source>
        <strain evidence="3 4">B7</strain>
    </source>
</reference>
<feature type="compositionally biased region" description="Polar residues" evidence="1">
    <location>
        <begin position="324"/>
        <end position="335"/>
    </location>
</feature>
<keyword evidence="2" id="KW-0472">Membrane</keyword>
<protein>
    <submittedName>
        <fullName evidence="3">Uncharacterized protein</fullName>
    </submittedName>
</protein>
<dbReference type="EMBL" id="AHKC01019562">
    <property type="protein sequence ID" value="EKF26962.1"/>
    <property type="molecule type" value="Genomic_DNA"/>
</dbReference>
<evidence type="ECO:0000256" key="2">
    <source>
        <dbReference type="SAM" id="Phobius"/>
    </source>
</evidence>
<sequence>MHVCLYYYYYYYYYTHVFMDIVFLAAADIFFATYSFYVPLLYYYWFFVVAVLAMRTLWTREYKTRTHTKKKRGSETMDVVVSSPLLDSLYSECVPLIDIMQRHVHRSNGGHRNGGNVMNRYDGEEDIAFLSSVQAPSELCLALACVSWRREAARRSEQGPLLVFVPFHEPKDEVFVEVPVAAFGDSRRQRGLQLLSLNEYSSLFANVKDGLPPRKGFFVTFRTREAQQRFRDAMTHLIRAYSRGGPVDDRKKLLRGMGDPPNVRAHHKEGKSVEEGGENVQEEIKPSHDAVLLPRSSREASRAASIIDSLLAERDRRREEYISSIHSSPATNGQNHGDIRFGNNPSGQQQKLHRGVWSMIAETPERQLAEADPRVGEHNDTMITQSEPWHQRNADLFSNNLPSRVEQEVLLNELRRALETYDNMSAAQGSGEMSLLDASRRFLRQHQNHLRQIQQGTVRLINHPQQAVKDIQKLLCLWWPQ</sequence>
<name>K2ND24_TRYCR</name>
<keyword evidence="2" id="KW-1133">Transmembrane helix</keyword>
<feature type="transmembrane region" description="Helical" evidence="2">
    <location>
        <begin position="40"/>
        <end position="58"/>
    </location>
</feature>
<proteinExistence type="predicted"/>
<dbReference type="Proteomes" id="UP000007350">
    <property type="component" value="Unassembled WGS sequence"/>
</dbReference>
<dbReference type="AlphaFoldDB" id="K2ND24"/>
<organism evidence="3 4">
    <name type="scientific">Trypanosoma cruzi marinkellei</name>
    <dbReference type="NCBI Taxonomy" id="85056"/>
    <lineage>
        <taxon>Eukaryota</taxon>
        <taxon>Discoba</taxon>
        <taxon>Euglenozoa</taxon>
        <taxon>Kinetoplastea</taxon>
        <taxon>Metakinetoplastina</taxon>
        <taxon>Trypanosomatida</taxon>
        <taxon>Trypanosomatidae</taxon>
        <taxon>Trypanosoma</taxon>
        <taxon>Schizotrypanum</taxon>
    </lineage>
</organism>
<keyword evidence="4" id="KW-1185">Reference proteome</keyword>
<dbReference type="OrthoDB" id="3045089at2759"/>
<evidence type="ECO:0000256" key="1">
    <source>
        <dbReference type="SAM" id="MobiDB-lite"/>
    </source>
</evidence>
<accession>K2ND24</accession>
<gene>
    <name evidence="3" type="ORF">MOQ_009328</name>
</gene>
<comment type="caution">
    <text evidence="3">The sequence shown here is derived from an EMBL/GenBank/DDBJ whole genome shotgun (WGS) entry which is preliminary data.</text>
</comment>
<keyword evidence="2" id="KW-0812">Transmembrane</keyword>
<feature type="region of interest" description="Disordered" evidence="1">
    <location>
        <begin position="256"/>
        <end position="287"/>
    </location>
</feature>
<evidence type="ECO:0000313" key="3">
    <source>
        <dbReference type="EMBL" id="EKF26962.1"/>
    </source>
</evidence>
<feature type="transmembrane region" description="Helical" evidence="2">
    <location>
        <begin position="12"/>
        <end position="34"/>
    </location>
</feature>